<reference evidence="2" key="1">
    <citation type="journal article" date="2021" name="Genome Biol. Evol.">
        <title>A High-Quality Reference Genome for a Parasitic Bivalve with Doubly Uniparental Inheritance (Bivalvia: Unionida).</title>
        <authorList>
            <person name="Smith C.H."/>
        </authorList>
    </citation>
    <scope>NUCLEOTIDE SEQUENCE</scope>
    <source>
        <strain evidence="2">CHS0354</strain>
    </source>
</reference>
<dbReference type="InterPro" id="IPR007111">
    <property type="entry name" value="NACHT_NTPase"/>
</dbReference>
<dbReference type="Pfam" id="PF05729">
    <property type="entry name" value="NACHT"/>
    <property type="match status" value="1"/>
</dbReference>
<dbReference type="EMBL" id="JAEAOA010000264">
    <property type="protein sequence ID" value="KAK3592773.1"/>
    <property type="molecule type" value="Genomic_DNA"/>
</dbReference>
<proteinExistence type="predicted"/>
<accession>A0AAE0SJ87</accession>
<evidence type="ECO:0000313" key="3">
    <source>
        <dbReference type="Proteomes" id="UP001195483"/>
    </source>
</evidence>
<dbReference type="InterPro" id="IPR027417">
    <property type="entry name" value="P-loop_NTPase"/>
</dbReference>
<dbReference type="SUPFAM" id="SSF52540">
    <property type="entry name" value="P-loop containing nucleoside triphosphate hydrolases"/>
    <property type="match status" value="1"/>
</dbReference>
<sequence>MIALQTQSQQLETDLKGQKSQMESYAQVISKLKTFIDNNPDLCKIKVAEELQASTDEINAVKSKLQTFESQFININSELSRIRIDQEAMETEVTNVKGEQEKIRVEHEVVKAHIIAVKHGQKTMMNQIENLEQNQREKQTEIQPSTLSTVDMERLQKDLFMCYKFLNVIPISPLHESYTTLLDDIFTSVIIERKDKENVGNLLEQMQPRISKEPIYLSSYHQLFGDKASKRLILTGFMGSGKTVFCKKVVQTWCWVKSGQVDPRSAGERALDGEDILSQFEFLFFIDLAKVSNQEDLLHVIHKQCSIPDDIENKSFLCKLLRNIPEKILIILDGLDEMGSQTPGFVNDLLERKLYPQIAVLVSTRPWQVSNLNLQLHSHYDLLLTVQGFDEKRALDFAIKVIHAHDKDVSDNLIKDMIASLTRKKTFATFSSVPLLLLFLINVWCRDRSLPDQYSELYSKIIDCMTERYLNKTKGKNLKWVEMSESKTKLMESSFFVKTFGNAFLELISKLSYELLLK</sequence>
<dbReference type="Proteomes" id="UP001195483">
    <property type="component" value="Unassembled WGS sequence"/>
</dbReference>
<organism evidence="2 3">
    <name type="scientific">Potamilus streckersoni</name>
    <dbReference type="NCBI Taxonomy" id="2493646"/>
    <lineage>
        <taxon>Eukaryota</taxon>
        <taxon>Metazoa</taxon>
        <taxon>Spiralia</taxon>
        <taxon>Lophotrochozoa</taxon>
        <taxon>Mollusca</taxon>
        <taxon>Bivalvia</taxon>
        <taxon>Autobranchia</taxon>
        <taxon>Heteroconchia</taxon>
        <taxon>Palaeoheterodonta</taxon>
        <taxon>Unionida</taxon>
        <taxon>Unionoidea</taxon>
        <taxon>Unionidae</taxon>
        <taxon>Ambleminae</taxon>
        <taxon>Lampsilini</taxon>
        <taxon>Potamilus</taxon>
    </lineage>
</organism>
<name>A0AAE0SJ87_9BIVA</name>
<evidence type="ECO:0000313" key="2">
    <source>
        <dbReference type="EMBL" id="KAK3592773.1"/>
    </source>
</evidence>
<keyword evidence="3" id="KW-1185">Reference proteome</keyword>
<dbReference type="Gene3D" id="3.40.50.300">
    <property type="entry name" value="P-loop containing nucleotide triphosphate hydrolases"/>
    <property type="match status" value="1"/>
</dbReference>
<dbReference type="PANTHER" id="PTHR46844:SF1">
    <property type="entry name" value="SLR5058 PROTEIN"/>
    <property type="match status" value="1"/>
</dbReference>
<dbReference type="PROSITE" id="PS50837">
    <property type="entry name" value="NACHT"/>
    <property type="match status" value="1"/>
</dbReference>
<comment type="caution">
    <text evidence="2">The sequence shown here is derived from an EMBL/GenBank/DDBJ whole genome shotgun (WGS) entry which is preliminary data.</text>
</comment>
<protein>
    <recommendedName>
        <fullName evidence="1">NACHT domain-containing protein</fullName>
    </recommendedName>
</protein>
<feature type="domain" description="NACHT" evidence="1">
    <location>
        <begin position="230"/>
        <end position="366"/>
    </location>
</feature>
<reference evidence="2" key="2">
    <citation type="journal article" date="2021" name="Genome Biol. Evol.">
        <title>Developing a high-quality reference genome for a parasitic bivalve with doubly uniparental inheritance (Bivalvia: Unionida).</title>
        <authorList>
            <person name="Smith C.H."/>
        </authorList>
    </citation>
    <scope>NUCLEOTIDE SEQUENCE</scope>
    <source>
        <strain evidence="2">CHS0354</strain>
        <tissue evidence="2">Mantle</tissue>
    </source>
</reference>
<reference evidence="2" key="3">
    <citation type="submission" date="2023-05" db="EMBL/GenBank/DDBJ databases">
        <authorList>
            <person name="Smith C.H."/>
        </authorList>
    </citation>
    <scope>NUCLEOTIDE SEQUENCE</scope>
    <source>
        <strain evidence="2">CHS0354</strain>
        <tissue evidence="2">Mantle</tissue>
    </source>
</reference>
<dbReference type="AlphaFoldDB" id="A0AAE0SJ87"/>
<dbReference type="PANTHER" id="PTHR46844">
    <property type="entry name" value="SLR5058 PROTEIN"/>
    <property type="match status" value="1"/>
</dbReference>
<gene>
    <name evidence="2" type="ORF">CHS0354_003210</name>
</gene>
<evidence type="ECO:0000259" key="1">
    <source>
        <dbReference type="PROSITE" id="PS50837"/>
    </source>
</evidence>